<dbReference type="InterPro" id="IPR041645">
    <property type="entry name" value="ADAMTS_CR_2"/>
</dbReference>
<keyword evidence="4" id="KW-1015">Disulfide bond</keyword>
<evidence type="ECO:0000256" key="5">
    <source>
        <dbReference type="ARBA" id="ARBA00023180"/>
    </source>
</evidence>
<keyword evidence="5" id="KW-0325">Glycoprotein</keyword>
<evidence type="ECO:0000313" key="9">
    <source>
        <dbReference type="RefSeq" id="XP_005112115.1"/>
    </source>
</evidence>
<dbReference type="GeneID" id="101845739"/>
<dbReference type="Gene3D" id="3.40.1620.60">
    <property type="match status" value="1"/>
</dbReference>
<reference evidence="9" key="1">
    <citation type="submission" date="2025-08" db="UniProtKB">
        <authorList>
            <consortium name="RefSeq"/>
        </authorList>
    </citation>
    <scope>IDENTIFICATION</scope>
</reference>
<evidence type="ECO:0000259" key="6">
    <source>
        <dbReference type="Pfam" id="PF10545"/>
    </source>
</evidence>
<protein>
    <submittedName>
        <fullName evidence="9">Uncharacterized protein LOC101845739</fullName>
    </submittedName>
</protein>
<gene>
    <name evidence="9" type="primary">LOC101845739</name>
</gene>
<accession>A0ABM0K9I1</accession>
<evidence type="ECO:0000256" key="3">
    <source>
        <dbReference type="ARBA" id="ARBA00022833"/>
    </source>
</evidence>
<feature type="non-terminal residue" evidence="9">
    <location>
        <position position="175"/>
    </location>
</feature>
<dbReference type="Pfam" id="PF17771">
    <property type="entry name" value="ADAMTS_CR_2"/>
    <property type="match status" value="1"/>
</dbReference>
<evidence type="ECO:0000259" key="7">
    <source>
        <dbReference type="Pfam" id="PF17771"/>
    </source>
</evidence>
<name>A0ABM0K9I1_APLCA</name>
<evidence type="ECO:0000256" key="4">
    <source>
        <dbReference type="ARBA" id="ARBA00023157"/>
    </source>
</evidence>
<feature type="domain" description="ADAMTS cysteine-rich" evidence="7">
    <location>
        <begin position="102"/>
        <end position="164"/>
    </location>
</feature>
<proteinExistence type="predicted"/>
<organism evidence="8 9">
    <name type="scientific">Aplysia californica</name>
    <name type="common">California sea hare</name>
    <dbReference type="NCBI Taxonomy" id="6500"/>
    <lineage>
        <taxon>Eukaryota</taxon>
        <taxon>Metazoa</taxon>
        <taxon>Spiralia</taxon>
        <taxon>Lophotrochozoa</taxon>
        <taxon>Mollusca</taxon>
        <taxon>Gastropoda</taxon>
        <taxon>Heterobranchia</taxon>
        <taxon>Euthyneura</taxon>
        <taxon>Tectipleura</taxon>
        <taxon>Aplysiida</taxon>
        <taxon>Aplysioidea</taxon>
        <taxon>Aplysiidae</taxon>
        <taxon>Aplysia</taxon>
    </lineage>
</organism>
<keyword evidence="3" id="KW-0862">Zinc</keyword>
<sequence length="175" mass="18377">MEEALIAAVKKRPSLYEKSQDNSSNRNYVNKHWVNIAKDIGVEGFPSNCADCAGEIPGLSPVVGLTGARFLRGGCQGTRSLASCLTTSDGEVPNETIPKLPNDQCKAYNGPESFTCRGTGLPSLEQVCDGILCRQAGSAFICNQLSTASGTCCGNGKMCKAGRCQAAESGQCVMD</sequence>
<evidence type="ECO:0000256" key="1">
    <source>
        <dbReference type="ARBA" id="ARBA00022723"/>
    </source>
</evidence>
<keyword evidence="2" id="KW-0378">Hydrolase</keyword>
<keyword evidence="8" id="KW-1185">Reference proteome</keyword>
<keyword evidence="1" id="KW-0479">Metal-binding</keyword>
<dbReference type="InterPro" id="IPR006578">
    <property type="entry name" value="MADF-dom"/>
</dbReference>
<feature type="domain" description="MADF" evidence="6">
    <location>
        <begin position="5"/>
        <end position="41"/>
    </location>
</feature>
<dbReference type="Proteomes" id="UP000694888">
    <property type="component" value="Unplaced"/>
</dbReference>
<evidence type="ECO:0000256" key="2">
    <source>
        <dbReference type="ARBA" id="ARBA00022801"/>
    </source>
</evidence>
<evidence type="ECO:0000313" key="8">
    <source>
        <dbReference type="Proteomes" id="UP000694888"/>
    </source>
</evidence>
<dbReference type="RefSeq" id="XP_005112115.1">
    <property type="nucleotide sequence ID" value="XM_005112058.1"/>
</dbReference>
<dbReference type="Pfam" id="PF10545">
    <property type="entry name" value="MADF_DNA_bdg"/>
    <property type="match status" value="1"/>
</dbReference>